<accession>A0A0K9NX33</accession>
<dbReference type="Proteomes" id="UP000036987">
    <property type="component" value="Unassembled WGS sequence"/>
</dbReference>
<proteinExistence type="predicted"/>
<sequence>DGQCPEYTPFKSKRFVQLVEMNTPVVSVMYTYI</sequence>
<dbReference type="EMBL" id="LFYR01001622">
    <property type="protein sequence ID" value="KMZ60515.1"/>
    <property type="molecule type" value="Genomic_DNA"/>
</dbReference>
<gene>
    <name evidence="1" type="ORF">ZOSMA_59G00770</name>
</gene>
<reference evidence="2" key="1">
    <citation type="journal article" date="2016" name="Nature">
        <title>The genome of the seagrass Zostera marina reveals angiosperm adaptation to the sea.</title>
        <authorList>
            <person name="Olsen J.L."/>
            <person name="Rouze P."/>
            <person name="Verhelst B."/>
            <person name="Lin Y.-C."/>
            <person name="Bayer T."/>
            <person name="Collen J."/>
            <person name="Dattolo E."/>
            <person name="De Paoli E."/>
            <person name="Dittami S."/>
            <person name="Maumus F."/>
            <person name="Michel G."/>
            <person name="Kersting A."/>
            <person name="Lauritano C."/>
            <person name="Lohaus R."/>
            <person name="Toepel M."/>
            <person name="Tonon T."/>
            <person name="Vanneste K."/>
            <person name="Amirebrahimi M."/>
            <person name="Brakel J."/>
            <person name="Bostroem C."/>
            <person name="Chovatia M."/>
            <person name="Grimwood J."/>
            <person name="Jenkins J.W."/>
            <person name="Jueterbock A."/>
            <person name="Mraz A."/>
            <person name="Stam W.T."/>
            <person name="Tice H."/>
            <person name="Bornberg-Bauer E."/>
            <person name="Green P.J."/>
            <person name="Pearson G.A."/>
            <person name="Procaccini G."/>
            <person name="Duarte C.M."/>
            <person name="Schmutz J."/>
            <person name="Reusch T.B.H."/>
            <person name="Van de Peer Y."/>
        </authorList>
    </citation>
    <scope>NUCLEOTIDE SEQUENCE [LARGE SCALE GENOMIC DNA]</scope>
    <source>
        <strain evidence="2">cv. Finnish</strain>
    </source>
</reference>
<evidence type="ECO:0000313" key="2">
    <source>
        <dbReference type="Proteomes" id="UP000036987"/>
    </source>
</evidence>
<feature type="non-terminal residue" evidence="1">
    <location>
        <position position="1"/>
    </location>
</feature>
<protein>
    <submittedName>
        <fullName evidence="1">Uncharacterized protein</fullName>
    </submittedName>
</protein>
<comment type="caution">
    <text evidence="1">The sequence shown here is derived from an EMBL/GenBank/DDBJ whole genome shotgun (WGS) entry which is preliminary data.</text>
</comment>
<keyword evidence="2" id="KW-1185">Reference proteome</keyword>
<dbReference type="OrthoDB" id="785316at2759"/>
<organism evidence="1 2">
    <name type="scientific">Zostera marina</name>
    <name type="common">Eelgrass</name>
    <dbReference type="NCBI Taxonomy" id="29655"/>
    <lineage>
        <taxon>Eukaryota</taxon>
        <taxon>Viridiplantae</taxon>
        <taxon>Streptophyta</taxon>
        <taxon>Embryophyta</taxon>
        <taxon>Tracheophyta</taxon>
        <taxon>Spermatophyta</taxon>
        <taxon>Magnoliopsida</taxon>
        <taxon>Liliopsida</taxon>
        <taxon>Zosteraceae</taxon>
        <taxon>Zostera</taxon>
    </lineage>
</organism>
<evidence type="ECO:0000313" key="1">
    <source>
        <dbReference type="EMBL" id="KMZ60515.1"/>
    </source>
</evidence>
<dbReference type="AlphaFoldDB" id="A0A0K9NX33"/>
<name>A0A0K9NX33_ZOSMR</name>